<proteinExistence type="predicted"/>
<evidence type="ECO:0000313" key="1">
    <source>
        <dbReference type="EMBL" id="VDN13723.1"/>
    </source>
</evidence>
<accession>A0A3P7LS04</accession>
<name>A0A3P7LS04_DIBLA</name>
<reference evidence="1 2" key="1">
    <citation type="submission" date="2018-11" db="EMBL/GenBank/DDBJ databases">
        <authorList>
            <consortium name="Pathogen Informatics"/>
        </authorList>
    </citation>
    <scope>NUCLEOTIDE SEQUENCE [LARGE SCALE GENOMIC DNA]</scope>
</reference>
<dbReference type="AlphaFoldDB" id="A0A3P7LS04"/>
<keyword evidence="2" id="KW-1185">Reference proteome</keyword>
<protein>
    <submittedName>
        <fullName evidence="1">Uncharacterized protein</fullName>
    </submittedName>
</protein>
<gene>
    <name evidence="1" type="ORF">DILT_LOCUS9554</name>
</gene>
<organism evidence="1 2">
    <name type="scientific">Dibothriocephalus latus</name>
    <name type="common">Fish tapeworm</name>
    <name type="synonym">Diphyllobothrium latum</name>
    <dbReference type="NCBI Taxonomy" id="60516"/>
    <lineage>
        <taxon>Eukaryota</taxon>
        <taxon>Metazoa</taxon>
        <taxon>Spiralia</taxon>
        <taxon>Lophotrochozoa</taxon>
        <taxon>Platyhelminthes</taxon>
        <taxon>Cestoda</taxon>
        <taxon>Eucestoda</taxon>
        <taxon>Diphyllobothriidea</taxon>
        <taxon>Diphyllobothriidae</taxon>
        <taxon>Dibothriocephalus</taxon>
    </lineage>
</organism>
<evidence type="ECO:0000313" key="2">
    <source>
        <dbReference type="Proteomes" id="UP000281553"/>
    </source>
</evidence>
<dbReference type="Proteomes" id="UP000281553">
    <property type="component" value="Unassembled WGS sequence"/>
</dbReference>
<dbReference type="OrthoDB" id="6285792at2759"/>
<sequence>MQEPYVRSTRSSYKPQQAIYHNGGIELKTGTHRPAAKDESVFIRLENSDKLWLRLPLASSRVVQFPIPPVSSRTDRQKLDSEQQDCLSHVLPSFGCDLKPITHSFQLAGGQGAIIDAEE</sequence>
<dbReference type="EMBL" id="UYRU01057176">
    <property type="protein sequence ID" value="VDN13723.1"/>
    <property type="molecule type" value="Genomic_DNA"/>
</dbReference>